<dbReference type="Gene3D" id="2.160.20.10">
    <property type="entry name" value="Single-stranded right-handed beta-helix, Pectin lyase-like"/>
    <property type="match status" value="1"/>
</dbReference>
<dbReference type="SUPFAM" id="SSF53474">
    <property type="entry name" value="alpha/beta-Hydrolases"/>
    <property type="match status" value="1"/>
</dbReference>
<sequence length="1348" mass="152535">MGRMVLMYPLEDNVDEDDLKVEMSCWELKVSKSGSQIPALCQETYDDIHRDISWWKVEAPKEKSNERFLIIYLAKANHRPWTSPWFDGPLNYHKKQLFAWHELQGSRDVLKGLKIDSESLKTIEPGEPEDWNHEISTAMTPEQICTGIDIMESENMVQLMIHLNEEALDGATARVPLEEVFAADVSPSEVWVFLRGDSFTLCNGRFAQPVRPAQSSWQIRSVRRKNLPEGCNVKAPAFYNPALLISLVKESSGTWDKVFQDFHHCNYGMPRDRIEWSERVQRCMVLLPGAPNNKVGKASRAQALVKRVEATQHSLLNRIIILFHLEDKLTKLCESHRVSMHDLFTLMVPAATARDVLPLFSWLDKHCRRRRLSILLACAFLVLIFQMYLSEEQHQAEPALDQPERIAMDLPDAPEAEIYRCELRSFGALGDGQSDNSKAFREAIRSSSTSRTAKQRLLMEIPAGTFLTGSFNLTSKMTLRLLKGSKLLGVTNLSAYPLVPPLPSYGLNRDWAKDHRQRPAALISGFNLTDVIIEGEAEDGRLNGVVDGSGEWWWAEFRKKSLPFGRPSLIQFMYSSQLVLRGIVLQNPPFWNTHFYASGNVLVEHVRIEAPYSSKNTDGINLDSVNNAVVRHCVISTGDDAIAIKSGLNQAGINFGMPSFQIHLHDLEIRSKCLSLGSEMSGGIHDVLVENVRFGDKRNENRWHGIFIKSSRERGGIMENLMFRNISAVFRSTRQTKVFIEISMQYGKWNGPEGRGASQPPRFRNFTFRDLLSEGSFVVGNISGLPDSPVTDVTFENVAARNNHRGIQCMYAENVRILHGVKGHSCHSTHPDVVELDQLDPLPRGGKKAREDLINAVFGHRTLPSRSQPDQQQKIQEDLYELTWVKTSKDISRSFDLKSKVFHVPRGQGSRSAVLWHQGHHDCICPMFPAQPSPPGSKIPPGFQQGACAPGCMGYKHIKDHKLRRHATWWDLDNVTSFFRSLGHHVFILSMPLVGVNFDPQRSSNWTDHWWFQQQEALGDFTIRYFCEPVILTMNYALSLGLQDIHLAGLSGGAWTASIVAAMDQRVRTSIQVAGVLPYSMRVSADQHSSGDIGRDMGDFEQLCDLPPHPFREGARHIGYGWRKDAGRAYCKICNYRCQFLLGALEANRRVLQLYHEDDSCCYAASNRHSELRRHEDEIRRELQKYPEHGWFTAVVTDHRKHELSMKDKEVIAWVLRHPLPAGSPEWNVLPCDVLHGESNLAATCQIQTSTAIGERSVQLNFVADSEYAMCWGGLGGACIPHSASMEIFMDGEESHPVLKLGLAKAENSKGKWEEVFKQMQPWELSRALLEDCQRPPELALEDDDQDA</sequence>
<evidence type="ECO:0000313" key="5">
    <source>
        <dbReference type="EMBL" id="CAI3996306.1"/>
    </source>
</evidence>
<dbReference type="SUPFAM" id="SSF51126">
    <property type="entry name" value="Pectin lyase-like"/>
    <property type="match status" value="1"/>
</dbReference>
<evidence type="ECO:0000256" key="1">
    <source>
        <dbReference type="ARBA" id="ARBA00008834"/>
    </source>
</evidence>
<dbReference type="InterPro" id="IPR011050">
    <property type="entry name" value="Pectin_lyase_fold/virulence"/>
</dbReference>
<name>A0A9P1G1R9_9DINO</name>
<dbReference type="InterPro" id="IPR008978">
    <property type="entry name" value="HSP20-like_chaperone"/>
</dbReference>
<dbReference type="InterPro" id="IPR000743">
    <property type="entry name" value="Glyco_hydro_28"/>
</dbReference>
<evidence type="ECO:0000256" key="2">
    <source>
        <dbReference type="ARBA" id="ARBA00022801"/>
    </source>
</evidence>
<evidence type="ECO:0000256" key="4">
    <source>
        <dbReference type="RuleBase" id="RU361169"/>
    </source>
</evidence>
<dbReference type="InterPro" id="IPR012334">
    <property type="entry name" value="Pectin_lyas_fold"/>
</dbReference>
<dbReference type="GO" id="GO:0005975">
    <property type="term" value="P:carbohydrate metabolic process"/>
    <property type="evidence" value="ECO:0007669"/>
    <property type="project" value="InterPro"/>
</dbReference>
<keyword evidence="3 4" id="KW-0326">Glycosidase</keyword>
<dbReference type="PANTHER" id="PTHR31339:SF9">
    <property type="entry name" value="PLASMIN AND FIBRONECTIN-BINDING PROTEIN A"/>
    <property type="match status" value="1"/>
</dbReference>
<dbReference type="OrthoDB" id="187139at2759"/>
<dbReference type="SMART" id="SM00710">
    <property type="entry name" value="PbH1"/>
    <property type="match status" value="4"/>
</dbReference>
<keyword evidence="2 4" id="KW-0378">Hydrolase</keyword>
<proteinExistence type="inferred from homology"/>
<dbReference type="Pfam" id="PF00295">
    <property type="entry name" value="Glyco_hydro_28"/>
    <property type="match status" value="1"/>
</dbReference>
<dbReference type="GO" id="GO:0004650">
    <property type="term" value="F:polygalacturonase activity"/>
    <property type="evidence" value="ECO:0007669"/>
    <property type="project" value="InterPro"/>
</dbReference>
<reference evidence="6" key="2">
    <citation type="submission" date="2024-04" db="EMBL/GenBank/DDBJ databases">
        <authorList>
            <person name="Chen Y."/>
            <person name="Shah S."/>
            <person name="Dougan E. K."/>
            <person name="Thang M."/>
            <person name="Chan C."/>
        </authorList>
    </citation>
    <scope>NUCLEOTIDE SEQUENCE [LARGE SCALE GENOMIC DNA]</scope>
</reference>
<protein>
    <submittedName>
        <fullName evidence="5">Uncharacterized protein</fullName>
    </submittedName>
</protein>
<comment type="similarity">
    <text evidence="1 4">Belongs to the glycosyl hydrolase 28 family.</text>
</comment>
<comment type="caution">
    <text evidence="5">The sequence shown here is derived from an EMBL/GenBank/DDBJ whole genome shotgun (WGS) entry which is preliminary data.</text>
</comment>
<dbReference type="InterPro" id="IPR051801">
    <property type="entry name" value="GH28_Enzymes"/>
</dbReference>
<accession>A0A9P1G1R9</accession>
<organism evidence="5">
    <name type="scientific">Cladocopium goreaui</name>
    <dbReference type="NCBI Taxonomy" id="2562237"/>
    <lineage>
        <taxon>Eukaryota</taxon>
        <taxon>Sar</taxon>
        <taxon>Alveolata</taxon>
        <taxon>Dinophyceae</taxon>
        <taxon>Suessiales</taxon>
        <taxon>Symbiodiniaceae</taxon>
        <taxon>Cladocopium</taxon>
    </lineage>
</organism>
<dbReference type="PANTHER" id="PTHR31339">
    <property type="entry name" value="PECTIN LYASE-RELATED"/>
    <property type="match status" value="1"/>
</dbReference>
<dbReference type="EMBL" id="CAMXCT020002190">
    <property type="protein sequence ID" value="CAL1149681.1"/>
    <property type="molecule type" value="Genomic_DNA"/>
</dbReference>
<dbReference type="Gene3D" id="3.40.50.1820">
    <property type="entry name" value="alpha/beta hydrolase"/>
    <property type="match status" value="1"/>
</dbReference>
<evidence type="ECO:0000313" key="7">
    <source>
        <dbReference type="Proteomes" id="UP001152797"/>
    </source>
</evidence>
<dbReference type="InterPro" id="IPR006626">
    <property type="entry name" value="PbH1"/>
</dbReference>
<dbReference type="Proteomes" id="UP001152797">
    <property type="component" value="Unassembled WGS sequence"/>
</dbReference>
<reference evidence="5" key="1">
    <citation type="submission" date="2022-10" db="EMBL/GenBank/DDBJ databases">
        <authorList>
            <person name="Chen Y."/>
            <person name="Dougan E. K."/>
            <person name="Chan C."/>
            <person name="Rhodes N."/>
            <person name="Thang M."/>
        </authorList>
    </citation>
    <scope>NUCLEOTIDE SEQUENCE</scope>
</reference>
<dbReference type="EMBL" id="CAMXCT010002190">
    <property type="protein sequence ID" value="CAI3996306.1"/>
    <property type="molecule type" value="Genomic_DNA"/>
</dbReference>
<keyword evidence="7" id="KW-1185">Reference proteome</keyword>
<evidence type="ECO:0000313" key="6">
    <source>
        <dbReference type="EMBL" id="CAL1149681.1"/>
    </source>
</evidence>
<dbReference type="EMBL" id="CAMXCT030002190">
    <property type="protein sequence ID" value="CAL4783618.1"/>
    <property type="molecule type" value="Genomic_DNA"/>
</dbReference>
<dbReference type="Gene3D" id="2.60.40.790">
    <property type="match status" value="1"/>
</dbReference>
<evidence type="ECO:0000256" key="3">
    <source>
        <dbReference type="ARBA" id="ARBA00023295"/>
    </source>
</evidence>
<gene>
    <name evidence="5" type="ORF">C1SCF055_LOCUS22798</name>
</gene>
<dbReference type="InterPro" id="IPR029058">
    <property type="entry name" value="AB_hydrolase_fold"/>
</dbReference>